<dbReference type="InterPro" id="IPR000241">
    <property type="entry name" value="RlmKL-like_Mtase"/>
</dbReference>
<dbReference type="InterPro" id="IPR002052">
    <property type="entry name" value="DNA_methylase_N6_adenine_CS"/>
</dbReference>
<evidence type="ECO:0000313" key="7">
    <source>
        <dbReference type="Proteomes" id="UP000094828"/>
    </source>
</evidence>
<gene>
    <name evidence="6" type="ORF">A6X21_02480</name>
</gene>
<dbReference type="PROSITE" id="PS00092">
    <property type="entry name" value="N6_MTASE"/>
    <property type="match status" value="1"/>
</dbReference>
<feature type="region of interest" description="Disordered" evidence="4">
    <location>
        <begin position="372"/>
        <end position="398"/>
    </location>
</feature>
<evidence type="ECO:0000313" key="6">
    <source>
        <dbReference type="EMBL" id="ODA36013.1"/>
    </source>
</evidence>
<evidence type="ECO:0000256" key="3">
    <source>
        <dbReference type="PROSITE-ProRule" id="PRU00529"/>
    </source>
</evidence>
<comment type="caution">
    <text evidence="6">The sequence shown here is derived from an EMBL/GenBank/DDBJ whole genome shotgun (WGS) entry which is preliminary data.</text>
</comment>
<dbReference type="RefSeq" id="WP_068845830.1">
    <property type="nucleotide sequence ID" value="NZ_LYDR01000030.1"/>
</dbReference>
<dbReference type="Pfam" id="PF01170">
    <property type="entry name" value="UPF0020"/>
    <property type="match status" value="1"/>
</dbReference>
<organism evidence="6 7">
    <name type="scientific">Planctopirus hydrillae</name>
    <dbReference type="NCBI Taxonomy" id="1841610"/>
    <lineage>
        <taxon>Bacteria</taxon>
        <taxon>Pseudomonadati</taxon>
        <taxon>Planctomycetota</taxon>
        <taxon>Planctomycetia</taxon>
        <taxon>Planctomycetales</taxon>
        <taxon>Planctomycetaceae</taxon>
        <taxon>Planctopirus</taxon>
    </lineage>
</organism>
<dbReference type="InterPro" id="IPR004114">
    <property type="entry name" value="THUMP_dom"/>
</dbReference>
<dbReference type="InterPro" id="IPR029063">
    <property type="entry name" value="SAM-dependent_MTases_sf"/>
</dbReference>
<dbReference type="GO" id="GO:0008990">
    <property type="term" value="F:rRNA (guanine-N2-)-methyltransferase activity"/>
    <property type="evidence" value="ECO:0007669"/>
    <property type="project" value="TreeGrafter"/>
</dbReference>
<dbReference type="Pfam" id="PF22020">
    <property type="entry name" value="RlmL_1st"/>
    <property type="match status" value="1"/>
</dbReference>
<dbReference type="PROSITE" id="PS01261">
    <property type="entry name" value="UPF0020"/>
    <property type="match status" value="1"/>
</dbReference>
<dbReference type="GO" id="GO:0070043">
    <property type="term" value="F:rRNA (guanine-N7-)-methyltransferase activity"/>
    <property type="evidence" value="ECO:0007669"/>
    <property type="project" value="TreeGrafter"/>
</dbReference>
<dbReference type="SMART" id="SM00981">
    <property type="entry name" value="THUMP"/>
    <property type="match status" value="1"/>
</dbReference>
<keyword evidence="1 6" id="KW-0489">Methyltransferase</keyword>
<dbReference type="PANTHER" id="PTHR47313:SF1">
    <property type="entry name" value="RIBOSOMAL RNA LARGE SUBUNIT METHYLTRANSFERASE K_L"/>
    <property type="match status" value="1"/>
</dbReference>
<dbReference type="CDD" id="cd11715">
    <property type="entry name" value="THUMP_AdoMetMT"/>
    <property type="match status" value="1"/>
</dbReference>
<dbReference type="Proteomes" id="UP000094828">
    <property type="component" value="Unassembled WGS sequence"/>
</dbReference>
<dbReference type="Pfam" id="PF02926">
    <property type="entry name" value="THUMP"/>
    <property type="match status" value="1"/>
</dbReference>
<dbReference type="Gene3D" id="3.40.50.150">
    <property type="entry name" value="Vaccinia Virus protein VP39"/>
    <property type="match status" value="1"/>
</dbReference>
<dbReference type="Gene3D" id="3.30.2130.30">
    <property type="match status" value="1"/>
</dbReference>
<evidence type="ECO:0000256" key="2">
    <source>
        <dbReference type="ARBA" id="ARBA00022679"/>
    </source>
</evidence>
<evidence type="ECO:0000256" key="1">
    <source>
        <dbReference type="ARBA" id="ARBA00022603"/>
    </source>
</evidence>
<dbReference type="InterPro" id="IPR054170">
    <property type="entry name" value="RlmL_1st"/>
</dbReference>
<accession>A0A1C3ERZ9</accession>
<dbReference type="InterPro" id="IPR053943">
    <property type="entry name" value="RlmKL-like_Mtase_CS"/>
</dbReference>
<dbReference type="PANTHER" id="PTHR47313">
    <property type="entry name" value="RIBOSOMAL RNA LARGE SUBUNIT METHYLTRANSFERASE K/L"/>
    <property type="match status" value="1"/>
</dbReference>
<feature type="domain" description="THUMP" evidence="5">
    <location>
        <begin position="45"/>
        <end position="155"/>
    </location>
</feature>
<dbReference type="AlphaFoldDB" id="A0A1C3ERZ9"/>
<protein>
    <submittedName>
        <fullName evidence="6">N-6 DNA methylase</fullName>
    </submittedName>
</protein>
<proteinExistence type="predicted"/>
<reference evidence="6 7" key="1">
    <citation type="submission" date="2016-05" db="EMBL/GenBank/DDBJ databases">
        <title>Genomic and physiological characterization of Planctopirus sp. isolated from fresh water lake.</title>
        <authorList>
            <person name="Subhash Y."/>
            <person name="Ramana C."/>
        </authorList>
    </citation>
    <scope>NUCLEOTIDE SEQUENCE [LARGE SCALE GENOMIC DNA]</scope>
    <source>
        <strain evidence="6 7">JC280</strain>
    </source>
</reference>
<dbReference type="GO" id="GO:0003723">
    <property type="term" value="F:RNA binding"/>
    <property type="evidence" value="ECO:0007669"/>
    <property type="project" value="UniProtKB-UniRule"/>
</dbReference>
<keyword evidence="2" id="KW-0808">Transferase</keyword>
<keyword evidence="7" id="KW-1185">Reference proteome</keyword>
<evidence type="ECO:0000259" key="5">
    <source>
        <dbReference type="PROSITE" id="PS51165"/>
    </source>
</evidence>
<dbReference type="OrthoDB" id="9809404at2"/>
<dbReference type="STRING" id="1841610.A6X21_02480"/>
<evidence type="ECO:0000256" key="4">
    <source>
        <dbReference type="SAM" id="MobiDB-lite"/>
    </source>
</evidence>
<dbReference type="SUPFAM" id="SSF53335">
    <property type="entry name" value="S-adenosyl-L-methionine-dependent methyltransferases"/>
    <property type="match status" value="1"/>
</dbReference>
<dbReference type="EMBL" id="LYDR01000030">
    <property type="protein sequence ID" value="ODA36013.1"/>
    <property type="molecule type" value="Genomic_DNA"/>
</dbReference>
<name>A0A1C3ERZ9_9PLAN</name>
<keyword evidence="3" id="KW-0694">RNA-binding</keyword>
<sequence>MNSLDLIATTAFGLEAVVSRELAALGYQDQQIEDGKITFKGDALAVARTNLWLRSADRVLLQMGKFVAKDFDELFDQTKALPWHEWLPEDAAFPVTGSCVRSLLHNPPAVQSLVKKAIVESRKRNSQRHWFQETGFEYPIDVSILRDVVTLTIDTSGPGLHKRGYRKQGGAAPLKETLAAALVQLSFWNRERPFLDPFCGSGTIPIEAALIAKNRAPGLDRNFQAERWERLPVENWLKAREEARDLQISKPTTYPLFASDISPQAVQLTEDHARAAGVAGMLHVTQMDVLELKDSRDYGVIVTNPPYGERLGDRESAEAIYDDMADAFAPLKTWSIYVLTADVGFERFFRRRADRRRKLYNGRIQCQYYQYIGPRPPGSIDPRSDEGSAGAPYDPYQS</sequence>
<dbReference type="PROSITE" id="PS51165">
    <property type="entry name" value="THUMP"/>
    <property type="match status" value="1"/>
</dbReference>